<proteinExistence type="predicted"/>
<dbReference type="OrthoDB" id="9765386at2"/>
<dbReference type="Proteomes" id="UP000199337">
    <property type="component" value="Unassembled WGS sequence"/>
</dbReference>
<protein>
    <recommendedName>
        <fullName evidence="3">Phage Mu protein F like protein</fullName>
    </recommendedName>
</protein>
<dbReference type="AlphaFoldDB" id="A0A1I2Y7X1"/>
<evidence type="ECO:0008006" key="3">
    <source>
        <dbReference type="Google" id="ProtNLM"/>
    </source>
</evidence>
<accession>A0A1I2Y7X1</accession>
<sequence>MADEITQTKDVSGAYTRFALEARKKYIAIRERQDPEIRNRYIRLADRVAARVKDTAKANPLTPFKKSHLRNVEQMLLGEADKLRDGLNSTLRRDIQDAVEAGAGISSGITIKLLEGGGVKIDDDIRSSFYRVNNRAVEAMWRQHTKGLKLSDRIWQQGEKSREAIQNILEEAVATGQSAIETAKLLQQYVRKDAVTLVEDYPDMMKRLQNRIPKDISYEALRLARAETSKAYWKGVVESGRNSPSYKGVKWILSSSHPIADICDAYADHDEGLGHGVYAPGSEPEYPHPNCLCTIVAVHEQPEELLKKLKSWQQQGPSVETARIESWFQRVHRQPDAEVKGLPIYNMTPDYDDAADREVISQALEKLPDNHIDILKAMGVQVATGWTEGWSRYDRLGKMYLLTKDVGVEDVLHETGHAIEDFLQVYHKKEFIEVLENGIPLEEITLANFVTEVGFQKPFLRLEHREINKFISVYQSCLLEELGLIYQKSGKWFFNPRSLREYFAEGYREYIFNPENLKARDILLFEFIRRLMGDAGEA</sequence>
<dbReference type="EMBL" id="FOOX01000020">
    <property type="protein sequence ID" value="SFH21439.1"/>
    <property type="molecule type" value="Genomic_DNA"/>
</dbReference>
<gene>
    <name evidence="1" type="ORF">SAMN05660649_04276</name>
</gene>
<organism evidence="1 2">
    <name type="scientific">Desulfotruncus arcticus DSM 17038</name>
    <dbReference type="NCBI Taxonomy" id="1121424"/>
    <lineage>
        <taxon>Bacteria</taxon>
        <taxon>Bacillati</taxon>
        <taxon>Bacillota</taxon>
        <taxon>Clostridia</taxon>
        <taxon>Eubacteriales</taxon>
        <taxon>Desulfallaceae</taxon>
        <taxon>Desulfotruncus</taxon>
    </lineage>
</organism>
<evidence type="ECO:0000313" key="1">
    <source>
        <dbReference type="EMBL" id="SFH21439.1"/>
    </source>
</evidence>
<keyword evidence="2" id="KW-1185">Reference proteome</keyword>
<dbReference type="RefSeq" id="WP_092474187.1">
    <property type="nucleotide sequence ID" value="NZ_FOOX01000020.1"/>
</dbReference>
<name>A0A1I2Y7X1_9FIRM</name>
<dbReference type="STRING" id="341036.SAMN05660649_04276"/>
<reference evidence="2" key="1">
    <citation type="submission" date="2016-10" db="EMBL/GenBank/DDBJ databases">
        <authorList>
            <person name="Varghese N."/>
            <person name="Submissions S."/>
        </authorList>
    </citation>
    <scope>NUCLEOTIDE SEQUENCE [LARGE SCALE GENOMIC DNA]</scope>
    <source>
        <strain evidence="2">DSM 17038</strain>
    </source>
</reference>
<evidence type="ECO:0000313" key="2">
    <source>
        <dbReference type="Proteomes" id="UP000199337"/>
    </source>
</evidence>